<dbReference type="InterPro" id="IPR012433">
    <property type="entry name" value="Imm11"/>
</dbReference>
<evidence type="ECO:0000313" key="3">
    <source>
        <dbReference type="Proteomes" id="UP000548582"/>
    </source>
</evidence>
<dbReference type="RefSeq" id="WP_170056603.1">
    <property type="nucleotide sequence ID" value="NZ_JABBKX010000016.1"/>
</dbReference>
<evidence type="ECO:0000259" key="1">
    <source>
        <dbReference type="Pfam" id="PF07791"/>
    </source>
</evidence>
<organism evidence="2 3">
    <name type="scientific">Neoroseomonas marina</name>
    <dbReference type="NCBI Taxonomy" id="1232220"/>
    <lineage>
        <taxon>Bacteria</taxon>
        <taxon>Pseudomonadati</taxon>
        <taxon>Pseudomonadota</taxon>
        <taxon>Alphaproteobacteria</taxon>
        <taxon>Acetobacterales</taxon>
        <taxon>Acetobacteraceae</taxon>
        <taxon>Neoroseomonas</taxon>
    </lineage>
</organism>
<dbReference type="AlphaFoldDB" id="A0A848EM35"/>
<protein>
    <recommendedName>
        <fullName evidence="1">Immunity MXAN-0049 protein domain-containing protein</fullName>
    </recommendedName>
</protein>
<dbReference type="EMBL" id="JABBKX010000016">
    <property type="protein sequence ID" value="NMJ44427.1"/>
    <property type="molecule type" value="Genomic_DNA"/>
</dbReference>
<dbReference type="Proteomes" id="UP000548582">
    <property type="component" value="Unassembled WGS sequence"/>
</dbReference>
<keyword evidence="3" id="KW-1185">Reference proteome</keyword>
<accession>A0A848EM35</accession>
<sequence>MAVIVRKSVEPRYVPDIHLLPEDEKFFITREPRPYTLPRYDPEEFPKRVQFTSAHKTIPDFVPIHGRLSVSPEAKALIEEFEPGIHQFLPVEIERRRSTRPIYRLDGRVLDTPYYVFFPQVMLDAVWVERSEVAVRPRLHGPPSVNPKSSRDLDKLVLHREIVAGHHVWRGHYQCHMDLFFSNALAHEIEKRRLRKLNFVPLQEA</sequence>
<reference evidence="2 3" key="1">
    <citation type="submission" date="2020-03" db="EMBL/GenBank/DDBJ databases">
        <authorList>
            <person name="Sun Q."/>
        </authorList>
    </citation>
    <scope>NUCLEOTIDE SEQUENCE [LARGE SCALE GENOMIC DNA]</scope>
    <source>
        <strain evidence="2 3">JC162</strain>
    </source>
</reference>
<name>A0A848EM35_9PROT</name>
<comment type="caution">
    <text evidence="2">The sequence shown here is derived from an EMBL/GenBank/DDBJ whole genome shotgun (WGS) entry which is preliminary data.</text>
</comment>
<evidence type="ECO:0000313" key="2">
    <source>
        <dbReference type="EMBL" id="NMJ44427.1"/>
    </source>
</evidence>
<dbReference type="Pfam" id="PF07791">
    <property type="entry name" value="Imm11"/>
    <property type="match status" value="1"/>
</dbReference>
<feature type="domain" description="Immunity MXAN-0049 protein" evidence="1">
    <location>
        <begin position="36"/>
        <end position="201"/>
    </location>
</feature>
<gene>
    <name evidence="2" type="ORF">GWK16_24495</name>
</gene>
<proteinExistence type="predicted"/>